<evidence type="ECO:0000259" key="4">
    <source>
        <dbReference type="Pfam" id="PF09242"/>
    </source>
</evidence>
<proteinExistence type="predicted"/>
<dbReference type="EMBL" id="JBHRTI010000002">
    <property type="protein sequence ID" value="MFC3146131.1"/>
    <property type="molecule type" value="Genomic_DNA"/>
</dbReference>
<dbReference type="Gene3D" id="3.50.50.60">
    <property type="entry name" value="FAD/NAD(P)-binding domain"/>
    <property type="match status" value="2"/>
</dbReference>
<dbReference type="InterPro" id="IPR016156">
    <property type="entry name" value="FAD/NAD-linked_Rdtase_dimer_sf"/>
</dbReference>
<feature type="domain" description="Flavocytochrome c sulphide dehydrogenase flavin-binding" evidence="4">
    <location>
        <begin position="366"/>
        <end position="431"/>
    </location>
</feature>
<dbReference type="PROSITE" id="PS51318">
    <property type="entry name" value="TAT"/>
    <property type="match status" value="1"/>
</dbReference>
<evidence type="ECO:0000256" key="1">
    <source>
        <dbReference type="ARBA" id="ARBA00022630"/>
    </source>
</evidence>
<sequence length="432" mass="47245">MKTQLNRRDLLKALGAGSALTLAGCAATEQQAAAPQKKLGRVIVVGAGYGGATAAKYIRMWSGGAIDVTLVERSPQFVSCPISNLVIGGSRKIEDVTRDYWGLREYGVQVIIDEVTGVDPVKKTLQLRKIQDLRYDKLVIAPGVDFLFDQVKGLDAKAQERFLHAWKAGPQTVALRKQLEDMADGGVYAITIPRAPYRCPPGPYERACQVAWYFKHNKPKSKVIILDANEDVQSKKGLFMRAWNNDYKGLIEYRPNWNASELDAAGSTIISDVGDKLKADVLNIVPPQRAGDIAQRAGLINANNRWCQVDWTSMESTAQKDIHVIGDALLAAPAMPKSGHMANQHGKAAAAGIVEMMNGRTPAPLTMANTCYSFIDDKRVVHVASVHRYDAAQKTMVALPIAQGPALSSEANELEGVYAWSWAQTIWNDMLT</sequence>
<dbReference type="InterPro" id="IPR023753">
    <property type="entry name" value="FAD/NAD-binding_dom"/>
</dbReference>
<name>A0ABV7H0N3_9BURK</name>
<dbReference type="InterPro" id="IPR036188">
    <property type="entry name" value="FAD/NAD-bd_sf"/>
</dbReference>
<dbReference type="Pfam" id="PF21706">
    <property type="entry name" value="FCSD_central"/>
    <property type="match status" value="1"/>
</dbReference>
<evidence type="ECO:0000259" key="3">
    <source>
        <dbReference type="Pfam" id="PF07992"/>
    </source>
</evidence>
<protein>
    <submittedName>
        <fullName evidence="6">FCSD flavin-binding domain-containing protein</fullName>
    </submittedName>
</protein>
<dbReference type="SUPFAM" id="SSF51905">
    <property type="entry name" value="FAD/NAD(P)-binding domain"/>
    <property type="match status" value="2"/>
</dbReference>
<dbReference type="InterPro" id="IPR037092">
    <property type="entry name" value="FlavoCytC_S_DH_flav-bd_sf"/>
</dbReference>
<dbReference type="Pfam" id="PF07992">
    <property type="entry name" value="Pyr_redox_2"/>
    <property type="match status" value="1"/>
</dbReference>
<comment type="caution">
    <text evidence="6">The sequence shown here is derived from an EMBL/GenBank/DDBJ whole genome shotgun (WGS) entry which is preliminary data.</text>
</comment>
<dbReference type="InterPro" id="IPR052541">
    <property type="entry name" value="SQRD"/>
</dbReference>
<evidence type="ECO:0000313" key="6">
    <source>
        <dbReference type="EMBL" id="MFC3146131.1"/>
    </source>
</evidence>
<dbReference type="PANTHER" id="PTHR43755:SF1">
    <property type="entry name" value="FAD-DEPENDENT PYRIDINE NUCLEOTIDE-DISULPHIDE OXIDOREDUCTASE"/>
    <property type="match status" value="1"/>
</dbReference>
<dbReference type="Gene3D" id="3.90.760.10">
    <property type="entry name" value="Flavocytochrome c sulphide dehydrogenase, flavin-binding domain"/>
    <property type="match status" value="1"/>
</dbReference>
<reference evidence="7" key="1">
    <citation type="journal article" date="2019" name="Int. J. Syst. Evol. Microbiol.">
        <title>The Global Catalogue of Microorganisms (GCM) 10K type strain sequencing project: providing services to taxonomists for standard genome sequencing and annotation.</title>
        <authorList>
            <consortium name="The Broad Institute Genomics Platform"/>
            <consortium name="The Broad Institute Genome Sequencing Center for Infectious Disease"/>
            <person name="Wu L."/>
            <person name="Ma J."/>
        </authorList>
    </citation>
    <scope>NUCLEOTIDE SEQUENCE [LARGE SCALE GENOMIC DNA]</scope>
    <source>
        <strain evidence="7">KCTC 52168</strain>
    </source>
</reference>
<dbReference type="PROSITE" id="PS51257">
    <property type="entry name" value="PROKAR_LIPOPROTEIN"/>
    <property type="match status" value="1"/>
</dbReference>
<keyword evidence="2" id="KW-0274">FAD</keyword>
<dbReference type="InterPro" id="IPR015323">
    <property type="entry name" value="FlavoCytC_S_DH_flav-bd"/>
</dbReference>
<evidence type="ECO:0000313" key="7">
    <source>
        <dbReference type="Proteomes" id="UP001595556"/>
    </source>
</evidence>
<accession>A0ABV7H0N3</accession>
<dbReference type="RefSeq" id="WP_377300415.1">
    <property type="nucleotide sequence ID" value="NZ_CP180191.1"/>
</dbReference>
<feature type="domain" description="FAD/NAD(P)-binding" evidence="3">
    <location>
        <begin position="41"/>
        <end position="154"/>
    </location>
</feature>
<dbReference type="InterPro" id="IPR006311">
    <property type="entry name" value="TAT_signal"/>
</dbReference>
<dbReference type="PANTHER" id="PTHR43755">
    <property type="match status" value="1"/>
</dbReference>
<keyword evidence="1" id="KW-0285">Flavoprotein</keyword>
<dbReference type="Proteomes" id="UP001595556">
    <property type="component" value="Unassembled WGS sequence"/>
</dbReference>
<dbReference type="InterPro" id="IPR049386">
    <property type="entry name" value="FCSD_central"/>
</dbReference>
<evidence type="ECO:0000259" key="5">
    <source>
        <dbReference type="Pfam" id="PF21706"/>
    </source>
</evidence>
<keyword evidence="7" id="KW-1185">Reference proteome</keyword>
<gene>
    <name evidence="6" type="ORF">ACFOEN_00590</name>
</gene>
<organism evidence="6 7">
    <name type="scientific">Piscinibacterium candidicorallinum</name>
    <dbReference type="NCBI Taxonomy" id="1793872"/>
    <lineage>
        <taxon>Bacteria</taxon>
        <taxon>Pseudomonadati</taxon>
        <taxon>Pseudomonadota</taxon>
        <taxon>Betaproteobacteria</taxon>
        <taxon>Burkholderiales</taxon>
        <taxon>Piscinibacterium</taxon>
    </lineage>
</organism>
<evidence type="ECO:0000256" key="2">
    <source>
        <dbReference type="ARBA" id="ARBA00022827"/>
    </source>
</evidence>
<dbReference type="SUPFAM" id="SSF55424">
    <property type="entry name" value="FAD/NAD-linked reductases, dimerisation (C-terminal) domain"/>
    <property type="match status" value="1"/>
</dbReference>
<dbReference type="Pfam" id="PF09242">
    <property type="entry name" value="FCSD-flav_bind"/>
    <property type="match status" value="1"/>
</dbReference>
<feature type="domain" description="Sulfide dehydrogenase [flavocytochrome c] flavoprotein chain central" evidence="5">
    <location>
        <begin position="172"/>
        <end position="286"/>
    </location>
</feature>